<evidence type="ECO:0000313" key="1">
    <source>
        <dbReference type="EMBL" id="MEJ2865896.1"/>
    </source>
</evidence>
<dbReference type="Proteomes" id="UP001369736">
    <property type="component" value="Unassembled WGS sequence"/>
</dbReference>
<evidence type="ECO:0000313" key="2">
    <source>
        <dbReference type="Proteomes" id="UP001369736"/>
    </source>
</evidence>
<proteinExistence type="predicted"/>
<reference evidence="1 2" key="1">
    <citation type="submission" date="2024-03" db="EMBL/GenBank/DDBJ databases">
        <title>Actinomycetospora sp. OC33-EN07, a novel actinomycete isolated from wild orchid (Aerides multiflora).</title>
        <authorList>
            <person name="Suriyachadkun C."/>
        </authorList>
    </citation>
    <scope>NUCLEOTIDE SEQUENCE [LARGE SCALE GENOMIC DNA]</scope>
    <source>
        <strain evidence="1 2">OC33-EN07</strain>
    </source>
</reference>
<name>A0ABU8MFY6_9PSEU</name>
<keyword evidence="2" id="KW-1185">Reference proteome</keyword>
<gene>
    <name evidence="1" type="ORF">WCD58_32405</name>
</gene>
<organism evidence="1 2">
    <name type="scientific">Actinomycetospora flava</name>
    <dbReference type="NCBI Taxonomy" id="3129232"/>
    <lineage>
        <taxon>Bacteria</taxon>
        <taxon>Bacillati</taxon>
        <taxon>Actinomycetota</taxon>
        <taxon>Actinomycetes</taxon>
        <taxon>Pseudonocardiales</taxon>
        <taxon>Pseudonocardiaceae</taxon>
        <taxon>Actinomycetospora</taxon>
    </lineage>
</organism>
<comment type="caution">
    <text evidence="1">The sequence shown here is derived from an EMBL/GenBank/DDBJ whole genome shotgun (WGS) entry which is preliminary data.</text>
</comment>
<dbReference type="EMBL" id="JBBEGM010000023">
    <property type="protein sequence ID" value="MEJ2865896.1"/>
    <property type="molecule type" value="Genomic_DNA"/>
</dbReference>
<sequence>MVDFWQEPDGPGEIALASPFRRVYVDRRGLARGVSTLSRGQEVQVEVREYGQGQVAVNVSPLGAVSGASYRDEPALETEARAERYRADAARTFRSGESATRIDEAAMHYMKAQYLMSCAIQVELREIASLLRGDEGLDSLDEQG</sequence>
<dbReference type="RefSeq" id="WP_337707273.1">
    <property type="nucleotide sequence ID" value="NZ_JBBEGM010000023.1"/>
</dbReference>
<protein>
    <submittedName>
        <fullName evidence="1">Uncharacterized protein</fullName>
    </submittedName>
</protein>
<accession>A0ABU8MFY6</accession>